<gene>
    <name evidence="6" type="primary">rpl6</name>
</gene>
<dbReference type="InterPro" id="IPR020040">
    <property type="entry name" value="Ribosomal_uL6_a/b-dom"/>
</dbReference>
<proteinExistence type="inferred from homology"/>
<dbReference type="InterPro" id="IPR019906">
    <property type="entry name" value="Ribosomal_uL6_bac-type"/>
</dbReference>
<keyword evidence="2 4" id="KW-0689">Ribosomal protein</keyword>
<dbReference type="AlphaFoldDB" id="A0A4Y5WY47"/>
<evidence type="ECO:0000256" key="1">
    <source>
        <dbReference type="ARBA" id="ARBA00009356"/>
    </source>
</evidence>
<evidence type="ECO:0000256" key="2">
    <source>
        <dbReference type="ARBA" id="ARBA00022980"/>
    </source>
</evidence>
<comment type="similarity">
    <text evidence="1 4">Belongs to the universal ribosomal protein uL6 family.</text>
</comment>
<dbReference type="GO" id="GO:0006412">
    <property type="term" value="P:translation"/>
    <property type="evidence" value="ECO:0007669"/>
    <property type="project" value="InterPro"/>
</dbReference>
<evidence type="ECO:0000256" key="3">
    <source>
        <dbReference type="ARBA" id="ARBA00023274"/>
    </source>
</evidence>
<organism evidence="6">
    <name type="scientific">Haplomitrium hookeri</name>
    <name type="common">Hooker's flapwort</name>
    <name type="synonym">Jungermannia hookeri</name>
    <dbReference type="NCBI Taxonomy" id="37406"/>
    <lineage>
        <taxon>Eukaryota</taxon>
        <taxon>Viridiplantae</taxon>
        <taxon>Streptophyta</taxon>
        <taxon>Embryophyta</taxon>
        <taxon>Marchantiophyta</taxon>
        <taxon>Haplomitriopsida</taxon>
        <taxon>Haplomitriidae</taxon>
        <taxon>Calobryales</taxon>
        <taxon>Haplomitriaceae</taxon>
        <taxon>Haplomitrium</taxon>
    </lineage>
</organism>
<dbReference type="GO" id="GO:0019843">
    <property type="term" value="F:rRNA binding"/>
    <property type="evidence" value="ECO:0007669"/>
    <property type="project" value="InterPro"/>
</dbReference>
<geneLocation type="mitochondrion" evidence="6"/>
<accession>A0A4Y5WY47</accession>
<dbReference type="Gene3D" id="3.90.930.12">
    <property type="entry name" value="Ribosomal protein L6, alpha-beta domain"/>
    <property type="match status" value="1"/>
</dbReference>
<evidence type="ECO:0000256" key="4">
    <source>
        <dbReference type="RuleBase" id="RU003869"/>
    </source>
</evidence>
<dbReference type="SUPFAM" id="SSF56053">
    <property type="entry name" value="Ribosomal protein L6"/>
    <property type="match status" value="1"/>
</dbReference>
<name>A0A4Y5WY47_HAPHO</name>
<dbReference type="PANTHER" id="PTHR11655:SF17">
    <property type="entry name" value="RIBOSOMAL PROTEIN L6-RELATED"/>
    <property type="match status" value="1"/>
</dbReference>
<dbReference type="EMBL" id="MK749465">
    <property type="protein sequence ID" value="QDE12956.1"/>
    <property type="molecule type" value="Genomic_DNA"/>
</dbReference>
<reference evidence="6" key="1">
    <citation type="submission" date="2019-04" db="EMBL/GenBank/DDBJ databases">
        <title>RNA editing potential of early land plants mitogenomes.</title>
        <authorList>
            <person name="Myszczynski K."/>
            <person name="Slipiko M."/>
            <person name="Sawicki J."/>
        </authorList>
    </citation>
    <scope>NUCLEOTIDE SEQUENCE</scope>
</reference>
<dbReference type="PRINTS" id="PR00059">
    <property type="entry name" value="RIBOSOMALL6"/>
</dbReference>
<dbReference type="GO" id="GO:1990904">
    <property type="term" value="C:ribonucleoprotein complex"/>
    <property type="evidence" value="ECO:0007669"/>
    <property type="project" value="UniProtKB-KW"/>
</dbReference>
<dbReference type="InterPro" id="IPR036789">
    <property type="entry name" value="Ribosomal_uL6-like_a/b-dom_sf"/>
</dbReference>
<keyword evidence="6" id="KW-0496">Mitochondrion</keyword>
<dbReference type="GeneID" id="40865342"/>
<evidence type="ECO:0000259" key="5">
    <source>
        <dbReference type="Pfam" id="PF00347"/>
    </source>
</evidence>
<dbReference type="Pfam" id="PF00347">
    <property type="entry name" value="Ribosomal_L6"/>
    <property type="match status" value="1"/>
</dbReference>
<dbReference type="GO" id="GO:0003735">
    <property type="term" value="F:structural constituent of ribosome"/>
    <property type="evidence" value="ECO:0007669"/>
    <property type="project" value="InterPro"/>
</dbReference>
<dbReference type="RefSeq" id="YP_009674914.1">
    <property type="nucleotide sequence ID" value="NC_043889.1"/>
</dbReference>
<protein>
    <submittedName>
        <fullName evidence="6">Ribosomal protein L6</fullName>
    </submittedName>
</protein>
<dbReference type="GO" id="GO:0005840">
    <property type="term" value="C:ribosome"/>
    <property type="evidence" value="ECO:0007669"/>
    <property type="project" value="UniProtKB-KW"/>
</dbReference>
<sequence>MEAKFLRFSEIVGVGYKASTNAQGSILSSKSGFSREIRLQVTPPVRVSCLKPNPIRRTGMDHRKVTQFAAIVRSCKPPEVFKGKGIQYRSEIIRKKQGKKK</sequence>
<dbReference type="InterPro" id="IPR000702">
    <property type="entry name" value="Ribosomal_uL6-like"/>
</dbReference>
<dbReference type="PANTHER" id="PTHR11655">
    <property type="entry name" value="60S/50S RIBOSOMAL PROTEIN L6/L9"/>
    <property type="match status" value="1"/>
</dbReference>
<feature type="domain" description="Large ribosomal subunit protein uL6 alpha-beta" evidence="5">
    <location>
        <begin position="12"/>
        <end position="88"/>
    </location>
</feature>
<evidence type="ECO:0000313" key="6">
    <source>
        <dbReference type="EMBL" id="QDE12956.1"/>
    </source>
</evidence>
<keyword evidence="3 4" id="KW-0687">Ribonucleoprotein</keyword>